<dbReference type="InterPro" id="IPR029149">
    <property type="entry name" value="Creatin/AminoP/Spt16_N"/>
</dbReference>
<dbReference type="InterPro" id="IPR050422">
    <property type="entry name" value="X-Pro_aminopeptidase_P"/>
</dbReference>
<evidence type="ECO:0000256" key="3">
    <source>
        <dbReference type="ARBA" id="ARBA00022801"/>
    </source>
</evidence>
<dbReference type="SUPFAM" id="SSF53092">
    <property type="entry name" value="Creatinase/prolidase N-terminal domain"/>
    <property type="match status" value="1"/>
</dbReference>
<dbReference type="EMBL" id="VSWD01000007">
    <property type="protein sequence ID" value="KAK3097125.1"/>
    <property type="molecule type" value="Genomic_DNA"/>
</dbReference>
<name>A0AA89C6R9_PINIB</name>
<evidence type="ECO:0000256" key="1">
    <source>
        <dbReference type="ARBA" id="ARBA00008766"/>
    </source>
</evidence>
<dbReference type="Gene3D" id="3.90.230.10">
    <property type="entry name" value="Creatinase/methionine aminopeptidase superfamily"/>
    <property type="match status" value="1"/>
</dbReference>
<dbReference type="Pfam" id="PF00557">
    <property type="entry name" value="Peptidase_M24"/>
    <property type="match status" value="1"/>
</dbReference>
<keyword evidence="3" id="KW-0378">Hydrolase</keyword>
<evidence type="ECO:0008006" key="9">
    <source>
        <dbReference type="Google" id="ProtNLM"/>
    </source>
</evidence>
<organism evidence="7 8">
    <name type="scientific">Pinctada imbricata</name>
    <name type="common">Atlantic pearl-oyster</name>
    <name type="synonym">Pinctada martensii</name>
    <dbReference type="NCBI Taxonomy" id="66713"/>
    <lineage>
        <taxon>Eukaryota</taxon>
        <taxon>Metazoa</taxon>
        <taxon>Spiralia</taxon>
        <taxon>Lophotrochozoa</taxon>
        <taxon>Mollusca</taxon>
        <taxon>Bivalvia</taxon>
        <taxon>Autobranchia</taxon>
        <taxon>Pteriomorphia</taxon>
        <taxon>Pterioida</taxon>
        <taxon>Pterioidea</taxon>
        <taxon>Pteriidae</taxon>
        <taxon>Pinctada</taxon>
    </lineage>
</organism>
<dbReference type="Gene3D" id="3.40.350.10">
    <property type="entry name" value="Creatinase/prolidase N-terminal domain"/>
    <property type="match status" value="2"/>
</dbReference>
<comment type="similarity">
    <text evidence="1">Belongs to the peptidase M24B family.</text>
</comment>
<dbReference type="Pfam" id="PF01321">
    <property type="entry name" value="Creatinase_N"/>
    <property type="match status" value="1"/>
</dbReference>
<evidence type="ECO:0000259" key="5">
    <source>
        <dbReference type="Pfam" id="PF01321"/>
    </source>
</evidence>
<evidence type="ECO:0000313" key="7">
    <source>
        <dbReference type="EMBL" id="KAK3097125.1"/>
    </source>
</evidence>
<dbReference type="InterPro" id="IPR000994">
    <property type="entry name" value="Pept_M24"/>
</dbReference>
<dbReference type="InterPro" id="IPR036005">
    <property type="entry name" value="Creatinase/aminopeptidase-like"/>
</dbReference>
<dbReference type="Pfam" id="PF16188">
    <property type="entry name" value="Peptidase_M24_C"/>
    <property type="match status" value="1"/>
</dbReference>
<dbReference type="AlphaFoldDB" id="A0AA89C6R9"/>
<dbReference type="GO" id="GO:0046872">
    <property type="term" value="F:metal ion binding"/>
    <property type="evidence" value="ECO:0007669"/>
    <property type="project" value="UniProtKB-KW"/>
</dbReference>
<dbReference type="PANTHER" id="PTHR43763">
    <property type="entry name" value="XAA-PRO AMINOPEPTIDASE 1"/>
    <property type="match status" value="1"/>
</dbReference>
<feature type="domain" description="Peptidase M24" evidence="4">
    <location>
        <begin position="424"/>
        <end position="642"/>
    </location>
</feature>
<feature type="domain" description="Peptidase M24 C-terminal" evidence="6">
    <location>
        <begin position="655"/>
        <end position="716"/>
    </location>
</feature>
<gene>
    <name evidence="7" type="ORF">FSP39_006609</name>
</gene>
<protein>
    <recommendedName>
        <fullName evidence="9">Xaa-Pro aminopeptidase 1</fullName>
    </recommendedName>
</protein>
<keyword evidence="2" id="KW-0479">Metal-binding</keyword>
<reference evidence="7" key="1">
    <citation type="submission" date="2019-08" db="EMBL/GenBank/DDBJ databases">
        <title>The improved chromosome-level genome for the pearl oyster Pinctada fucata martensii using PacBio sequencing and Hi-C.</title>
        <authorList>
            <person name="Zheng Z."/>
        </authorList>
    </citation>
    <scope>NUCLEOTIDE SEQUENCE</scope>
    <source>
        <strain evidence="7">ZZ-2019</strain>
        <tissue evidence="7">Adductor muscle</tissue>
    </source>
</reference>
<comment type="caution">
    <text evidence="7">The sequence shown here is derived from an EMBL/GenBank/DDBJ whole genome shotgun (WGS) entry which is preliminary data.</text>
</comment>
<dbReference type="FunFam" id="3.40.350.10:FF:000003">
    <property type="entry name" value="Xaa-pro aminopeptidase P"/>
    <property type="match status" value="1"/>
</dbReference>
<feature type="domain" description="Creatinase N-terminal" evidence="5">
    <location>
        <begin position="92"/>
        <end position="202"/>
    </location>
</feature>
<evidence type="ECO:0000256" key="2">
    <source>
        <dbReference type="ARBA" id="ARBA00022723"/>
    </source>
</evidence>
<dbReference type="InterPro" id="IPR032416">
    <property type="entry name" value="Peptidase_M24_C"/>
</dbReference>
<evidence type="ECO:0000259" key="6">
    <source>
        <dbReference type="Pfam" id="PF16188"/>
    </source>
</evidence>
<dbReference type="PANTHER" id="PTHR43763:SF18">
    <property type="entry name" value="XAA-PRO AMINOPEPTIDASE 1"/>
    <property type="match status" value="1"/>
</dbReference>
<dbReference type="FunFam" id="3.90.230.10:FF:000009">
    <property type="entry name" value="xaa-Pro aminopeptidase 2"/>
    <property type="match status" value="1"/>
</dbReference>
<keyword evidence="8" id="KW-1185">Reference proteome</keyword>
<dbReference type="CDD" id="cd01085">
    <property type="entry name" value="APP"/>
    <property type="match status" value="1"/>
</dbReference>
<dbReference type="SUPFAM" id="SSF55920">
    <property type="entry name" value="Creatinase/aminopeptidase"/>
    <property type="match status" value="1"/>
</dbReference>
<evidence type="ECO:0000313" key="8">
    <source>
        <dbReference type="Proteomes" id="UP001186944"/>
    </source>
</evidence>
<dbReference type="GO" id="GO:0070006">
    <property type="term" value="F:metalloaminopeptidase activity"/>
    <property type="evidence" value="ECO:0007669"/>
    <property type="project" value="InterPro"/>
</dbReference>
<sequence length="745" mass="83573">MGLEDIPWSLAYIREPLTSDLSSSIFPTLGSREAPNISFAVTVTSFSLLLETEGSRYKRATDANYLNLSPNDRPNCQPGVQKPSTQVDTTQRLADLRRHFGSENIDAYIVPSEDAHQSEYPSDYDLRRQFISGLTGSAGMAMVLGSKAALFTDGRYFLQAEAQLDCNWILLKEGVEGMPTPNEWLIANLAASNGTIGADPLLVKRTDWLDMENTFKRHGITMKTVSQDLVDKIWISGRPLQPSSDVNALPLEFAGLSWQQKLDNVQASMTTKGADSLILTGLDETAWMFNLRGSDIAYNPFFLSYAIIEADSKHMTLFLRNHASKLNKEPTDSETTANLTSHLNTSPSGQCTVPTTQYCVKVLEYDTSRFLTEVDSVVQRSQTVWVSYIANYAVCSRIPKLKLLQDNTPAAMMKAQKNDKERQGMRNSHIRDAEALIRFVSRLEKEVKEGKQWTEVSAAQALKKSRESALYNRGLSFPSISGVGEHGAVIHYKPTNETDARITTSEMYLLDSGGLYLDGTTDVTRTFHFGTPTAYEKECYTRVLMGQIDLADLSFQKGVFGREIDAVARRPLWDVGLIYRHGTGHGIGMYLSVHEGPGRISLHHSRFIWDIPLDEHQTYSDEPGYYEDGKFGIRLENIVMIKKVDTKYKYQNSTMLGFETITLVPYEPNLINYDILSDRQINWINDYHKKTLDRIGPLVKNDATAYSWLVKRCAMINRSGTSASEKTVSSTILIVWVGILTFICS</sequence>
<dbReference type="InterPro" id="IPR033740">
    <property type="entry name" value="Pept_M24B"/>
</dbReference>
<evidence type="ECO:0000259" key="4">
    <source>
        <dbReference type="Pfam" id="PF00557"/>
    </source>
</evidence>
<dbReference type="Proteomes" id="UP001186944">
    <property type="component" value="Unassembled WGS sequence"/>
</dbReference>
<accession>A0AA89C6R9</accession>
<dbReference type="InterPro" id="IPR000587">
    <property type="entry name" value="Creatinase_N"/>
</dbReference>
<proteinExistence type="inferred from homology"/>
<dbReference type="Pfam" id="PF16189">
    <property type="entry name" value="Creatinase_N_2"/>
    <property type="match status" value="1"/>
</dbReference>